<dbReference type="InterPro" id="IPR016155">
    <property type="entry name" value="Mopterin_synth/thiamin_S_b"/>
</dbReference>
<evidence type="ECO:0000256" key="2">
    <source>
        <dbReference type="ARBA" id="ARBA00024200"/>
    </source>
</evidence>
<dbReference type="GO" id="GO:1990133">
    <property type="term" value="C:molybdopterin adenylyltransferase complex"/>
    <property type="evidence" value="ECO:0007669"/>
    <property type="project" value="TreeGrafter"/>
</dbReference>
<dbReference type="PANTHER" id="PTHR33359:SF1">
    <property type="entry name" value="MOLYBDOPTERIN SYNTHASE SULFUR CARRIER SUBUNIT"/>
    <property type="match status" value="1"/>
</dbReference>
<comment type="similarity">
    <text evidence="2">Belongs to the MoaD family.</text>
</comment>
<gene>
    <name evidence="4" type="ORF">APY04_3278</name>
</gene>
<dbReference type="InterPro" id="IPR012675">
    <property type="entry name" value="Beta-grasp_dom_sf"/>
</dbReference>
<dbReference type="InterPro" id="IPR044672">
    <property type="entry name" value="MOCS2A"/>
</dbReference>
<organism evidence="4 5">
    <name type="scientific">Hyphomicrobium sulfonivorans</name>
    <dbReference type="NCBI Taxonomy" id="121290"/>
    <lineage>
        <taxon>Bacteria</taxon>
        <taxon>Pseudomonadati</taxon>
        <taxon>Pseudomonadota</taxon>
        <taxon>Alphaproteobacteria</taxon>
        <taxon>Hyphomicrobiales</taxon>
        <taxon>Hyphomicrobiaceae</taxon>
        <taxon>Hyphomicrobium</taxon>
    </lineage>
</organism>
<evidence type="ECO:0000256" key="3">
    <source>
        <dbReference type="ARBA" id="ARBA00024247"/>
    </source>
</evidence>
<dbReference type="InterPro" id="IPR003749">
    <property type="entry name" value="ThiS/MoaD-like"/>
</dbReference>
<evidence type="ECO:0000256" key="1">
    <source>
        <dbReference type="ARBA" id="ARBA00022741"/>
    </source>
</evidence>
<keyword evidence="1" id="KW-0547">Nucleotide-binding</keyword>
<dbReference type="Gene3D" id="3.10.20.30">
    <property type="match status" value="1"/>
</dbReference>
<evidence type="ECO:0000313" key="4">
    <source>
        <dbReference type="EMBL" id="KWT64386.1"/>
    </source>
</evidence>
<dbReference type="Pfam" id="PF02597">
    <property type="entry name" value="ThiS"/>
    <property type="match status" value="1"/>
</dbReference>
<name>A0A109B8Y5_HYPSL</name>
<dbReference type="PANTHER" id="PTHR33359">
    <property type="entry name" value="MOLYBDOPTERIN SYNTHASE SULFUR CARRIER SUBUNIT"/>
    <property type="match status" value="1"/>
</dbReference>
<protein>
    <recommendedName>
        <fullName evidence="3">Molybdopterin synthase sulfur carrier subunit</fullName>
    </recommendedName>
</protein>
<dbReference type="GO" id="GO:0000166">
    <property type="term" value="F:nucleotide binding"/>
    <property type="evidence" value="ECO:0007669"/>
    <property type="project" value="UniProtKB-KW"/>
</dbReference>
<comment type="caution">
    <text evidence="4">The sequence shown here is derived from an EMBL/GenBank/DDBJ whole genome shotgun (WGS) entry which is preliminary data.</text>
</comment>
<dbReference type="STRING" id="121290.APY04_3278"/>
<dbReference type="CDD" id="cd00754">
    <property type="entry name" value="Ubl_MoaD"/>
    <property type="match status" value="1"/>
</dbReference>
<proteinExistence type="inferred from homology"/>
<accession>A0A109B8Y5</accession>
<dbReference type="Proteomes" id="UP000059074">
    <property type="component" value="Unassembled WGS sequence"/>
</dbReference>
<evidence type="ECO:0000313" key="5">
    <source>
        <dbReference type="Proteomes" id="UP000059074"/>
    </source>
</evidence>
<dbReference type="GO" id="GO:0006777">
    <property type="term" value="P:Mo-molybdopterin cofactor biosynthetic process"/>
    <property type="evidence" value="ECO:0007669"/>
    <property type="project" value="InterPro"/>
</dbReference>
<keyword evidence="5" id="KW-1185">Reference proteome</keyword>
<dbReference type="EMBL" id="LMTR01000092">
    <property type="protein sequence ID" value="KWT64386.1"/>
    <property type="molecule type" value="Genomic_DNA"/>
</dbReference>
<dbReference type="AlphaFoldDB" id="A0A109B8Y5"/>
<reference evidence="4 5" key="1">
    <citation type="submission" date="2015-10" db="EMBL/GenBank/DDBJ databases">
        <title>Transcriptomic analysis of a linuron degrading triple-species bacterial consortium.</title>
        <authorList>
            <person name="Albers P."/>
        </authorList>
    </citation>
    <scope>NUCLEOTIDE SEQUENCE [LARGE SCALE GENOMIC DNA]</scope>
    <source>
        <strain evidence="4 5">WDL6</strain>
    </source>
</reference>
<dbReference type="SUPFAM" id="SSF54285">
    <property type="entry name" value="MoaD/ThiS"/>
    <property type="match status" value="1"/>
</dbReference>
<dbReference type="PATRIC" id="fig|121290.4.peg.1930"/>
<dbReference type="NCBIfam" id="TIGR01682">
    <property type="entry name" value="moaD"/>
    <property type="match status" value="1"/>
</dbReference>
<sequence length="90" mass="9950">MTAAPRNVRLLYFAWVREKIGRDAETVELPSDVVTVSDLVDWLEQRGPEYGEAFARRNVVRAAVDRTHVKPSAPLGAAREVAFFPPVTGG</sequence>